<dbReference type="RefSeq" id="WP_005997875.1">
    <property type="nucleotide sequence ID" value="NZ_AAEW02000002.1"/>
</dbReference>
<keyword evidence="8" id="KW-0862">Zinc</keyword>
<dbReference type="NCBIfam" id="NF006396">
    <property type="entry name" value="PRK08645.1"/>
    <property type="match status" value="1"/>
</dbReference>
<dbReference type="PANTHER" id="PTHR45833:SF2">
    <property type="entry name" value="BIFUNCTIONAL HOMOCYSTEINE S-METHYLTRANSFERASE_5,10-METHYLENETETRAHYDROFOLATE REDUCTASE"/>
    <property type="match status" value="1"/>
</dbReference>
<dbReference type="AlphaFoldDB" id="Q1K3H4"/>
<dbReference type="InterPro" id="IPR036589">
    <property type="entry name" value="HCY_dom_sf"/>
</dbReference>
<keyword evidence="7" id="KW-0560">Oxidoreductase</keyword>
<reference evidence="10" key="2">
    <citation type="submission" date="2006-05" db="EMBL/GenBank/DDBJ databases">
        <title>Sequencing of the draft genome and assembly of Desulfuromonas acetoxidans DSM 684.</title>
        <authorList>
            <consortium name="US DOE Joint Genome Institute (JGI-PGF)"/>
            <person name="Copeland A."/>
            <person name="Lucas S."/>
            <person name="Lapidus A."/>
            <person name="Barry K."/>
            <person name="Detter J.C."/>
            <person name="Glavina del Rio T."/>
            <person name="Hammon N."/>
            <person name="Israni S."/>
            <person name="Dalin E."/>
            <person name="Tice H."/>
            <person name="Bruce D."/>
            <person name="Pitluck S."/>
            <person name="Richardson P."/>
        </authorList>
    </citation>
    <scope>NUCLEOTIDE SEQUENCE [LARGE SCALE GENOMIC DNA]</scope>
    <source>
        <strain evidence="10">DSM 684</strain>
    </source>
</reference>
<comment type="cofactor">
    <cofactor evidence="1">
        <name>FAD</name>
        <dbReference type="ChEBI" id="CHEBI:57692"/>
    </cofactor>
</comment>
<evidence type="ECO:0000313" key="11">
    <source>
        <dbReference type="Proteomes" id="UP000005695"/>
    </source>
</evidence>
<feature type="domain" description="Hcy-binding" evidence="9">
    <location>
        <begin position="3"/>
        <end position="287"/>
    </location>
</feature>
<protein>
    <submittedName>
        <fullName evidence="10">Homocysteine S-methyltransferase</fullName>
    </submittedName>
</protein>
<dbReference type="InterPro" id="IPR003171">
    <property type="entry name" value="Mehydrof_redctse-like"/>
</dbReference>
<evidence type="ECO:0000256" key="8">
    <source>
        <dbReference type="PROSITE-ProRule" id="PRU00333"/>
    </source>
</evidence>
<gene>
    <name evidence="10" type="ORF">Dace_2866</name>
</gene>
<evidence type="ECO:0000256" key="6">
    <source>
        <dbReference type="ARBA" id="ARBA00022827"/>
    </source>
</evidence>
<evidence type="ECO:0000256" key="7">
    <source>
        <dbReference type="ARBA" id="ARBA00023002"/>
    </source>
</evidence>
<dbReference type="SUPFAM" id="SSF51730">
    <property type="entry name" value="FAD-linked oxidoreductase"/>
    <property type="match status" value="1"/>
</dbReference>
<dbReference type="Gene3D" id="3.20.20.330">
    <property type="entry name" value="Homocysteine-binding-like domain"/>
    <property type="match status" value="1"/>
</dbReference>
<dbReference type="InterPro" id="IPR029041">
    <property type="entry name" value="FAD-linked_oxidoreductase-like"/>
</dbReference>
<dbReference type="GO" id="GO:0005829">
    <property type="term" value="C:cytosol"/>
    <property type="evidence" value="ECO:0007669"/>
    <property type="project" value="TreeGrafter"/>
</dbReference>
<dbReference type="EMBL" id="AAEW02000002">
    <property type="protein sequence ID" value="EAT17000.1"/>
    <property type="molecule type" value="Genomic_DNA"/>
</dbReference>
<dbReference type="GO" id="GO:0032259">
    <property type="term" value="P:methylation"/>
    <property type="evidence" value="ECO:0007669"/>
    <property type="project" value="UniProtKB-KW"/>
</dbReference>
<evidence type="ECO:0000256" key="3">
    <source>
        <dbReference type="ARBA" id="ARBA00022603"/>
    </source>
</evidence>
<dbReference type="OrthoDB" id="9803687at2"/>
<evidence type="ECO:0000313" key="10">
    <source>
        <dbReference type="EMBL" id="EAT17000.1"/>
    </source>
</evidence>
<dbReference type="PROSITE" id="PS50970">
    <property type="entry name" value="HCY"/>
    <property type="match status" value="1"/>
</dbReference>
<keyword evidence="5 8" id="KW-0808">Transferase</keyword>
<dbReference type="InterPro" id="IPR050554">
    <property type="entry name" value="Met_Synthase/Corrinoid"/>
</dbReference>
<sequence>MSTPPFMQRIQETVLIGDGAMGTQLYSRGVPADSCFERLNLTRPELVTSVHEAYVKAGAQLLETNTFTANGVRLGGVGLDGQVRQINEAGARLARKAIGSGRECFVAGSVGPLGSRDSEETHSVDDQKSLFREQMTGLVNGGVDLLLLETFASLAELQLAASVAVEFGLPVIAQMAFFAEGRTREGLDGGQFVAALKSDVDVVGANCGVGPHEMLQLVRQMVAATSGPVSAFANSGFPQYVNGRHVYLATPDYFAARGLEMVEAGAGLVGGCCGTTPEHIAALTAQIQGVKPSRVAVPHPVERRKPVAVEVGESRQTTVSPLLDPARKTVPITVELDPPRGLDCSLTIERAKLLAQNGVDAINLAENPLARIRMGNLALAAKIQDATGIPVIAHVTCRDRNLIGLHSDLMGAHLLGLRHILAVTGDPVSVGETSGATSVFDLNSVGLLDLLSHLNQGRNMLGADLGEGTGFCLGAAFNPNVTHLQGQVNKLKKKLAAGAQFFQTQPVYSSTVFQDMVQALQDVSAPVFLGLLPLVSERNAEFLHNEVPGITLPDEVRKRMRGTVGDSGVVAGMGIASELVRSCAPQADGYYIMPPFGKVDLALQLIEIIKATSA</sequence>
<feature type="binding site" evidence="8">
    <location>
        <position position="207"/>
    </location>
    <ligand>
        <name>Zn(2+)</name>
        <dbReference type="ChEBI" id="CHEBI:29105"/>
    </ligand>
</feature>
<dbReference type="Pfam" id="PF02219">
    <property type="entry name" value="MTHFR"/>
    <property type="match status" value="1"/>
</dbReference>
<evidence type="ECO:0000256" key="1">
    <source>
        <dbReference type="ARBA" id="ARBA00001974"/>
    </source>
</evidence>
<accession>Q1K3H4</accession>
<dbReference type="InterPro" id="IPR003726">
    <property type="entry name" value="HCY_dom"/>
</dbReference>
<feature type="binding site" evidence="8">
    <location>
        <position position="273"/>
    </location>
    <ligand>
        <name>Zn(2+)</name>
        <dbReference type="ChEBI" id="CHEBI:29105"/>
    </ligand>
</feature>
<dbReference type="Gene3D" id="3.20.20.220">
    <property type="match status" value="1"/>
</dbReference>
<dbReference type="GO" id="GO:0035999">
    <property type="term" value="P:tetrahydrofolate interconversion"/>
    <property type="evidence" value="ECO:0007669"/>
    <property type="project" value="UniProtKB-UniPathway"/>
</dbReference>
<evidence type="ECO:0000256" key="4">
    <source>
        <dbReference type="ARBA" id="ARBA00022630"/>
    </source>
</evidence>
<comment type="cofactor">
    <cofactor evidence="8">
        <name>Zn(2+)</name>
        <dbReference type="ChEBI" id="CHEBI:29105"/>
    </cofactor>
</comment>
<dbReference type="PANTHER" id="PTHR45833">
    <property type="entry name" value="METHIONINE SYNTHASE"/>
    <property type="match status" value="1"/>
</dbReference>
<dbReference type="Proteomes" id="UP000005695">
    <property type="component" value="Unassembled WGS sequence"/>
</dbReference>
<comment type="pathway">
    <text evidence="2">One-carbon metabolism; tetrahydrofolate interconversion.</text>
</comment>
<evidence type="ECO:0000256" key="2">
    <source>
        <dbReference type="ARBA" id="ARBA00004777"/>
    </source>
</evidence>
<reference evidence="10" key="1">
    <citation type="submission" date="2006-05" db="EMBL/GenBank/DDBJ databases">
        <title>Annotation of the draft genome assembly of Desulfuromonas acetoxidans DSM 684.</title>
        <authorList>
            <consortium name="US DOE Joint Genome Institute (JGI-ORNL)"/>
            <person name="Larimer F."/>
            <person name="Land M."/>
            <person name="Hauser L."/>
        </authorList>
    </citation>
    <scope>NUCLEOTIDE SEQUENCE [LARGE SCALE GENOMIC DNA]</scope>
    <source>
        <strain evidence="10">DSM 684</strain>
    </source>
</reference>
<proteinExistence type="predicted"/>
<keyword evidence="4" id="KW-0285">Flavoprotein</keyword>
<keyword evidence="6" id="KW-0274">FAD</keyword>
<organism evidence="10 11">
    <name type="scientific">Desulfuromonas acetoxidans (strain DSM 684 / 11070)</name>
    <dbReference type="NCBI Taxonomy" id="281689"/>
    <lineage>
        <taxon>Bacteria</taxon>
        <taxon>Pseudomonadati</taxon>
        <taxon>Thermodesulfobacteriota</taxon>
        <taxon>Desulfuromonadia</taxon>
        <taxon>Desulfuromonadales</taxon>
        <taxon>Desulfuromonadaceae</taxon>
        <taxon>Desulfuromonas</taxon>
    </lineage>
</organism>
<keyword evidence="11" id="KW-1185">Reference proteome</keyword>
<dbReference type="GO" id="GO:0008705">
    <property type="term" value="F:methionine synthase activity"/>
    <property type="evidence" value="ECO:0007669"/>
    <property type="project" value="TreeGrafter"/>
</dbReference>
<dbReference type="GO" id="GO:0046872">
    <property type="term" value="F:metal ion binding"/>
    <property type="evidence" value="ECO:0007669"/>
    <property type="project" value="UniProtKB-KW"/>
</dbReference>
<evidence type="ECO:0000259" key="9">
    <source>
        <dbReference type="PROSITE" id="PS50970"/>
    </source>
</evidence>
<dbReference type="Pfam" id="PF02574">
    <property type="entry name" value="S-methyl_trans"/>
    <property type="match status" value="1"/>
</dbReference>
<keyword evidence="8" id="KW-0479">Metal-binding</keyword>
<feature type="binding site" evidence="8">
    <location>
        <position position="272"/>
    </location>
    <ligand>
        <name>Zn(2+)</name>
        <dbReference type="ChEBI" id="CHEBI:29105"/>
    </ligand>
</feature>
<dbReference type="UniPathway" id="UPA00193"/>
<keyword evidence="3 8" id="KW-0489">Methyltransferase</keyword>
<dbReference type="CDD" id="cd00537">
    <property type="entry name" value="MTHFR"/>
    <property type="match status" value="1"/>
</dbReference>
<name>Q1K3H4_DESA6</name>
<dbReference type="SUPFAM" id="SSF82282">
    <property type="entry name" value="Homocysteine S-methyltransferase"/>
    <property type="match status" value="1"/>
</dbReference>
<comment type="caution">
    <text evidence="10">The sequence shown here is derived from an EMBL/GenBank/DDBJ whole genome shotgun (WGS) entry which is preliminary data.</text>
</comment>
<dbReference type="GO" id="GO:0004489">
    <property type="term" value="F:methylenetetrahydrofolate reductase [NAD(P)H] activity"/>
    <property type="evidence" value="ECO:0007669"/>
    <property type="project" value="InterPro"/>
</dbReference>
<evidence type="ECO:0000256" key="5">
    <source>
        <dbReference type="ARBA" id="ARBA00022679"/>
    </source>
</evidence>